<feature type="region of interest" description="Disordered" evidence="1">
    <location>
        <begin position="137"/>
        <end position="160"/>
    </location>
</feature>
<dbReference type="EMBL" id="MN739204">
    <property type="protein sequence ID" value="QHS93468.1"/>
    <property type="molecule type" value="Genomic_DNA"/>
</dbReference>
<feature type="compositionally biased region" description="Low complexity" evidence="1">
    <location>
        <begin position="1"/>
        <end position="14"/>
    </location>
</feature>
<reference evidence="2" key="1">
    <citation type="journal article" date="2020" name="Nature">
        <title>Giant virus diversity and host interactions through global metagenomics.</title>
        <authorList>
            <person name="Schulz F."/>
            <person name="Roux S."/>
            <person name="Paez-Espino D."/>
            <person name="Jungbluth S."/>
            <person name="Walsh D.A."/>
            <person name="Denef V.J."/>
            <person name="McMahon K.D."/>
            <person name="Konstantinidis K.T."/>
            <person name="Eloe-Fadrosh E.A."/>
            <person name="Kyrpides N.C."/>
            <person name="Woyke T."/>
        </authorList>
    </citation>
    <scope>NUCLEOTIDE SEQUENCE</scope>
    <source>
        <strain evidence="2">GVMAG-M-3300017989-17</strain>
    </source>
</reference>
<organism evidence="2">
    <name type="scientific">viral metagenome</name>
    <dbReference type="NCBI Taxonomy" id="1070528"/>
    <lineage>
        <taxon>unclassified sequences</taxon>
        <taxon>metagenomes</taxon>
        <taxon>organismal metagenomes</taxon>
    </lineage>
</organism>
<name>A0A6C0BPZ9_9ZZZZ</name>
<protein>
    <submittedName>
        <fullName evidence="2">Uncharacterized protein</fullName>
    </submittedName>
</protein>
<proteinExistence type="predicted"/>
<evidence type="ECO:0000313" key="2">
    <source>
        <dbReference type="EMBL" id="QHS93468.1"/>
    </source>
</evidence>
<dbReference type="AlphaFoldDB" id="A0A6C0BPZ9"/>
<accession>A0A6C0BPZ9</accession>
<sequence>MKKRSTSTSSTASTGRRVRVKKAKVPTTKSRALPVVVPPTTVEKVSAGVAVGGNQGDALCDVIRYWSHVCSNPSSLFNLKKLDWSNKLVLDSGAIQVYSNFTEFMDGESRKNQAIADKMADEGIDLQEVEGVNIEDLDPSPVLTKSTKHTAAPDSSHDHALGGDALIATQVGTNVRKARVTQSHFWDITRLLIADVKRNVTRVELPSRHHMVQCLRRVSQRVHQASEPLLTRLEQVPTAYQDRQHHTLYLVVSPNMRRSTDLAECLFSIYNNTDRGGVYDTHSRATWVRYADLSTVHPMFEKECWRDMLFKVASLAYHKSMFVNFNFHVGLHHQYLNVFEQAFELLRSEEIETVGGMTTGAIVSYFKNSLEETDYNHGRSPQWIYEFDIPDEYRVKNEVKHISTSLPTYKGMRVRFMFREDHAAWFF</sequence>
<evidence type="ECO:0000256" key="1">
    <source>
        <dbReference type="SAM" id="MobiDB-lite"/>
    </source>
</evidence>
<feature type="region of interest" description="Disordered" evidence="1">
    <location>
        <begin position="1"/>
        <end position="24"/>
    </location>
</feature>